<dbReference type="OrthoDB" id="5734927at2"/>
<dbReference type="SUPFAM" id="SSF51338">
    <property type="entry name" value="Composite domain of metallo-dependent hydrolases"/>
    <property type="match status" value="1"/>
</dbReference>
<keyword evidence="1" id="KW-0732">Signal</keyword>
<proteinExistence type="predicted"/>
<accession>A0A2N5X6Z5</accession>
<dbReference type="GO" id="GO:0016810">
    <property type="term" value="F:hydrolase activity, acting on carbon-nitrogen (but not peptide) bonds"/>
    <property type="evidence" value="ECO:0007669"/>
    <property type="project" value="InterPro"/>
</dbReference>
<sequence length="647" mass="71785">MGNSPRWRQGGPPMTNKYLLSLLLATLFGSGSTLGGATDGATQTLYHGGDIITMEGETPAYVDVVVERGGKIVYAGSRAGVNRDFAGSTEEVDLQGMTLMPGFIEPHAHPVSIGAFILANDIVAPHEWRMPHHTYPGVSGKGNYLKAVKAVIDSKQSPDRTVMIWGYHKSWHGELSLAGLDGVTGDVPTIIWQRSTHEIYLNSAAARKYQIKRGDLAPEDDAQADWENYHFWERAYQMMKGTKLAPFFGDQEMLRRGMERISEVMLNNGLTAMAEPSFPNSVFDIEYQVLKEGTEKAGAYGIYLIAGFPEQFVRKMSNEDYEQRVDSFPANYDTRYIKFMPKQFKTFGDGAIYSLALQLREPFVNCKDCHAEWIIPPEMGEQIFSYWWDQGYKIHIHITGDKAYETYLDIVERAMQRNPRVDHRTTFHHVGLFDAALAQRTADLGVEISANPYYLWALADKYAATGMGAVRAQSMVALREFTERGVPVSLHSDFAMAPADPLLLAWVAINRQIASGAIVSPRQGISVFDAMKGITITAARTFGMDGEIGSIKAGKDATFTLLTQNPFKVAPITIKDIPVAGVVYKGEMKMKPLLRPGGDRDTRGCIGSAGFAWCEKTQTCERPWELAASRDFANTQPGFDLFCQNSP</sequence>
<dbReference type="EMBL" id="PKUS01000002">
    <property type="protein sequence ID" value="PLW70255.1"/>
    <property type="molecule type" value="Genomic_DNA"/>
</dbReference>
<dbReference type="InterPro" id="IPR013108">
    <property type="entry name" value="Amidohydro_3"/>
</dbReference>
<dbReference type="Gene3D" id="2.30.40.10">
    <property type="entry name" value="Urease, subunit C, domain 1"/>
    <property type="match status" value="1"/>
</dbReference>
<organism evidence="3 4">
    <name type="scientific">Pseudohalioglobus lutimaris</name>
    <dbReference type="NCBI Taxonomy" id="1737061"/>
    <lineage>
        <taxon>Bacteria</taxon>
        <taxon>Pseudomonadati</taxon>
        <taxon>Pseudomonadota</taxon>
        <taxon>Gammaproteobacteria</taxon>
        <taxon>Cellvibrionales</taxon>
        <taxon>Halieaceae</taxon>
        <taxon>Pseudohalioglobus</taxon>
    </lineage>
</organism>
<comment type="caution">
    <text evidence="3">The sequence shown here is derived from an EMBL/GenBank/DDBJ whole genome shotgun (WGS) entry which is preliminary data.</text>
</comment>
<dbReference type="AlphaFoldDB" id="A0A2N5X6Z5"/>
<dbReference type="Gene3D" id="3.20.20.140">
    <property type="entry name" value="Metal-dependent hydrolases"/>
    <property type="match status" value="1"/>
</dbReference>
<reference evidence="3 4" key="1">
    <citation type="submission" date="2018-01" db="EMBL/GenBank/DDBJ databases">
        <title>The draft genome sequence of Halioglobus lutimaris HF004.</title>
        <authorList>
            <person name="Du Z.-J."/>
            <person name="Shi M.-J."/>
        </authorList>
    </citation>
    <scope>NUCLEOTIDE SEQUENCE [LARGE SCALE GENOMIC DNA]</scope>
    <source>
        <strain evidence="3 4">HF004</strain>
    </source>
</reference>
<keyword evidence="4" id="KW-1185">Reference proteome</keyword>
<feature type="signal peptide" evidence="1">
    <location>
        <begin position="1"/>
        <end position="35"/>
    </location>
</feature>
<dbReference type="Pfam" id="PF07969">
    <property type="entry name" value="Amidohydro_3"/>
    <property type="match status" value="1"/>
</dbReference>
<gene>
    <name evidence="3" type="ORF">C0039_03345</name>
</gene>
<dbReference type="InterPro" id="IPR011059">
    <property type="entry name" value="Metal-dep_hydrolase_composite"/>
</dbReference>
<dbReference type="Gene3D" id="3.10.310.70">
    <property type="match status" value="1"/>
</dbReference>
<keyword evidence="3" id="KW-0378">Hydrolase</keyword>
<dbReference type="PANTHER" id="PTHR22642">
    <property type="entry name" value="IMIDAZOLONEPROPIONASE"/>
    <property type="match status" value="1"/>
</dbReference>
<evidence type="ECO:0000259" key="2">
    <source>
        <dbReference type="Pfam" id="PF07969"/>
    </source>
</evidence>
<evidence type="ECO:0000313" key="3">
    <source>
        <dbReference type="EMBL" id="PLW70255.1"/>
    </source>
</evidence>
<dbReference type="PANTHER" id="PTHR22642:SF2">
    <property type="entry name" value="PROTEIN LONG AFTER FAR-RED 3"/>
    <property type="match status" value="1"/>
</dbReference>
<dbReference type="SUPFAM" id="SSF51556">
    <property type="entry name" value="Metallo-dependent hydrolases"/>
    <property type="match status" value="1"/>
</dbReference>
<name>A0A2N5X6Z5_9GAMM</name>
<feature type="chain" id="PRO_5014840407" evidence="1">
    <location>
        <begin position="36"/>
        <end position="647"/>
    </location>
</feature>
<dbReference type="Proteomes" id="UP000235005">
    <property type="component" value="Unassembled WGS sequence"/>
</dbReference>
<evidence type="ECO:0000256" key="1">
    <source>
        <dbReference type="SAM" id="SignalP"/>
    </source>
</evidence>
<dbReference type="InterPro" id="IPR032466">
    <property type="entry name" value="Metal_Hydrolase"/>
</dbReference>
<evidence type="ECO:0000313" key="4">
    <source>
        <dbReference type="Proteomes" id="UP000235005"/>
    </source>
</evidence>
<feature type="domain" description="Amidohydrolase 3" evidence="2">
    <location>
        <begin position="90"/>
        <end position="587"/>
    </location>
</feature>
<protein>
    <submittedName>
        <fullName evidence="3">Metal-dependent hydrolase</fullName>
    </submittedName>
</protein>